<dbReference type="SUPFAM" id="SSF49464">
    <property type="entry name" value="Carboxypeptidase regulatory domain-like"/>
    <property type="match status" value="1"/>
</dbReference>
<feature type="non-terminal residue" evidence="1">
    <location>
        <position position="80"/>
    </location>
</feature>
<dbReference type="EMBL" id="UINC01025500">
    <property type="protein sequence ID" value="SVB01178.1"/>
    <property type="molecule type" value="Genomic_DNA"/>
</dbReference>
<organism evidence="1">
    <name type="scientific">marine metagenome</name>
    <dbReference type="NCBI Taxonomy" id="408172"/>
    <lineage>
        <taxon>unclassified sequences</taxon>
        <taxon>metagenomes</taxon>
        <taxon>ecological metagenomes</taxon>
    </lineage>
</organism>
<dbReference type="InterPro" id="IPR008969">
    <property type="entry name" value="CarboxyPept-like_regulatory"/>
</dbReference>
<dbReference type="Pfam" id="PF13715">
    <property type="entry name" value="CarbopepD_reg_2"/>
    <property type="match status" value="1"/>
</dbReference>
<reference evidence="1" key="1">
    <citation type="submission" date="2018-05" db="EMBL/GenBank/DDBJ databases">
        <authorList>
            <person name="Lanie J.A."/>
            <person name="Ng W.-L."/>
            <person name="Kazmierczak K.M."/>
            <person name="Andrzejewski T.M."/>
            <person name="Davidsen T.M."/>
            <person name="Wayne K.J."/>
            <person name="Tettelin H."/>
            <person name="Glass J.I."/>
            <person name="Rusch D."/>
            <person name="Podicherti R."/>
            <person name="Tsui H.-C.T."/>
            <person name="Winkler M.E."/>
        </authorList>
    </citation>
    <scope>NUCLEOTIDE SEQUENCE</scope>
</reference>
<name>A0A382AI75_9ZZZZ</name>
<protein>
    <recommendedName>
        <fullName evidence="2">TonB-dependent receptor plug domain-containing protein</fullName>
    </recommendedName>
</protein>
<evidence type="ECO:0000313" key="1">
    <source>
        <dbReference type="EMBL" id="SVB01178.1"/>
    </source>
</evidence>
<dbReference type="Gene3D" id="2.60.40.1120">
    <property type="entry name" value="Carboxypeptidase-like, regulatory domain"/>
    <property type="match status" value="1"/>
</dbReference>
<accession>A0A382AI75</accession>
<sequence length="80" mass="8625">MVKKFLLCFFSIYSLSFAEVTLEGIVVDYESGIPLRDANVHILGTKLGDATDLSGSFSIDISDPGSYEIVVSVIGFEEAS</sequence>
<evidence type="ECO:0008006" key="2">
    <source>
        <dbReference type="Google" id="ProtNLM"/>
    </source>
</evidence>
<gene>
    <name evidence="1" type="ORF">METZ01_LOCUS154032</name>
</gene>
<proteinExistence type="predicted"/>
<dbReference type="AlphaFoldDB" id="A0A382AI75"/>